<reference evidence="1" key="1">
    <citation type="journal article" date="2023" name="G3 (Bethesda)">
        <title>A reference genome for the long-term kleptoplast-retaining sea slug Elysia crispata morphotype clarki.</title>
        <authorList>
            <person name="Eastman K.E."/>
            <person name="Pendleton A.L."/>
            <person name="Shaikh M.A."/>
            <person name="Suttiyut T."/>
            <person name="Ogas R."/>
            <person name="Tomko P."/>
            <person name="Gavelis G."/>
            <person name="Widhalm J.R."/>
            <person name="Wisecaver J.H."/>
        </authorList>
    </citation>
    <scope>NUCLEOTIDE SEQUENCE</scope>
    <source>
        <strain evidence="1">ECLA1</strain>
    </source>
</reference>
<accession>A0AAE1AVE5</accession>
<proteinExistence type="predicted"/>
<dbReference type="AlphaFoldDB" id="A0AAE1AVE5"/>
<protein>
    <submittedName>
        <fullName evidence="1">Uncharacterized protein</fullName>
    </submittedName>
</protein>
<organism evidence="1 2">
    <name type="scientific">Elysia crispata</name>
    <name type="common">lettuce slug</name>
    <dbReference type="NCBI Taxonomy" id="231223"/>
    <lineage>
        <taxon>Eukaryota</taxon>
        <taxon>Metazoa</taxon>
        <taxon>Spiralia</taxon>
        <taxon>Lophotrochozoa</taxon>
        <taxon>Mollusca</taxon>
        <taxon>Gastropoda</taxon>
        <taxon>Heterobranchia</taxon>
        <taxon>Euthyneura</taxon>
        <taxon>Panpulmonata</taxon>
        <taxon>Sacoglossa</taxon>
        <taxon>Placobranchoidea</taxon>
        <taxon>Plakobranchidae</taxon>
        <taxon>Elysia</taxon>
    </lineage>
</organism>
<keyword evidence="2" id="KW-1185">Reference proteome</keyword>
<gene>
    <name evidence="1" type="ORF">RRG08_019371</name>
</gene>
<comment type="caution">
    <text evidence="1">The sequence shown here is derived from an EMBL/GenBank/DDBJ whole genome shotgun (WGS) entry which is preliminary data.</text>
</comment>
<evidence type="ECO:0000313" key="1">
    <source>
        <dbReference type="EMBL" id="KAK3794404.1"/>
    </source>
</evidence>
<sequence>MGKVINTGKDGDVYEENIEVRVALVNVLQTPAIISIHWHVIVVLRYGLGCCPSLCNKVNPLTSCDIPELFFFSSCKY</sequence>
<dbReference type="Proteomes" id="UP001283361">
    <property type="component" value="Unassembled WGS sequence"/>
</dbReference>
<evidence type="ECO:0000313" key="2">
    <source>
        <dbReference type="Proteomes" id="UP001283361"/>
    </source>
</evidence>
<name>A0AAE1AVE5_9GAST</name>
<dbReference type="EMBL" id="JAWDGP010001122">
    <property type="protein sequence ID" value="KAK3794404.1"/>
    <property type="molecule type" value="Genomic_DNA"/>
</dbReference>